<proteinExistence type="predicted"/>
<dbReference type="InterPro" id="IPR038025">
    <property type="entry name" value="CbeA_sf"/>
</dbReference>
<gene>
    <name evidence="1" type="primary">cbtA_2</name>
    <name evidence="1" type="ORF">NCTC10418_06891</name>
</gene>
<accession>A0A376L2U8</accession>
<protein>
    <submittedName>
        <fullName evidence="1">Phage protein</fullName>
    </submittedName>
</protein>
<dbReference type="InterPro" id="IPR009320">
    <property type="entry name" value="Antitoxin_CbeA"/>
</dbReference>
<reference evidence="1 2" key="1">
    <citation type="submission" date="2018-06" db="EMBL/GenBank/DDBJ databases">
        <authorList>
            <consortium name="Pathogen Informatics"/>
            <person name="Doyle S."/>
        </authorList>
    </citation>
    <scope>NUCLEOTIDE SEQUENCE [LARGE SCALE GENOMIC DNA]</scope>
    <source>
        <strain evidence="1 2">NCTC10418</strain>
    </source>
</reference>
<organism evidence="1 2">
    <name type="scientific">Escherichia coli</name>
    <dbReference type="NCBI Taxonomy" id="562"/>
    <lineage>
        <taxon>Bacteria</taxon>
        <taxon>Pseudomonadati</taxon>
        <taxon>Pseudomonadota</taxon>
        <taxon>Gammaproteobacteria</taxon>
        <taxon>Enterobacterales</taxon>
        <taxon>Enterobacteriaceae</taxon>
        <taxon>Escherichia</taxon>
    </lineage>
</organism>
<dbReference type="SUPFAM" id="SSF143737">
    <property type="entry name" value="YeeU-like"/>
    <property type="match status" value="1"/>
</dbReference>
<dbReference type="Pfam" id="PF06154">
    <property type="entry name" value="CbeA_antitoxin"/>
    <property type="match status" value="1"/>
</dbReference>
<dbReference type="Gene3D" id="3.30.450.20">
    <property type="entry name" value="PAS domain"/>
    <property type="match status" value="1"/>
</dbReference>
<sequence length="278" mass="31459">MSDTPPGTTHPDNNNDRPWWGLPCTVTPCFGARLVQEGNQLHYLADRAGIRGRFSDADAYHLDQAFPLLMKQLELMLTSGELNPRHQHTVTLYAKGLTCEADTLRQLWLRLYGCLSDARNEKVNHRNNRLFRPGAFTTPLFHFSSLHIRKIFSMKTLPVLPGQAASSRPSPVEIWQTLLTRLLDQHYGLTLNDTPFADERVIEQHIEAGISLCDAVNFLVEKYALVRTDQPGFSACTRSQLINSIDILRARRATGLMVRDNYRTVNNITLSKHPGAKQ</sequence>
<dbReference type="Pfam" id="PF06755">
    <property type="entry name" value="CbtA_toxin"/>
    <property type="match status" value="1"/>
</dbReference>
<dbReference type="GO" id="GO:0051495">
    <property type="term" value="P:positive regulation of cytoskeleton organization"/>
    <property type="evidence" value="ECO:0007669"/>
    <property type="project" value="InterPro"/>
</dbReference>
<dbReference type="InterPro" id="IPR009610">
    <property type="entry name" value="CbtA_toxin"/>
</dbReference>
<evidence type="ECO:0000313" key="1">
    <source>
        <dbReference type="EMBL" id="STE89169.1"/>
    </source>
</evidence>
<dbReference type="AlphaFoldDB" id="A0A376L2U8"/>
<name>A0A376L2U8_ECOLX</name>
<dbReference type="Proteomes" id="UP000255460">
    <property type="component" value="Unassembled WGS sequence"/>
</dbReference>
<evidence type="ECO:0000313" key="2">
    <source>
        <dbReference type="Proteomes" id="UP000255460"/>
    </source>
</evidence>
<dbReference type="EMBL" id="UFZQ01000001">
    <property type="protein sequence ID" value="STE89169.1"/>
    <property type="molecule type" value="Genomic_DNA"/>
</dbReference>